<dbReference type="EMBL" id="WHUW01000008">
    <property type="protein sequence ID" value="KAF8443274.1"/>
    <property type="molecule type" value="Genomic_DNA"/>
</dbReference>
<keyword evidence="2" id="KW-1185">Reference proteome</keyword>
<proteinExistence type="predicted"/>
<dbReference type="Proteomes" id="UP001194468">
    <property type="component" value="Unassembled WGS sequence"/>
</dbReference>
<protein>
    <submittedName>
        <fullName evidence="1">Uncharacterized protein</fullName>
    </submittedName>
</protein>
<sequence length="115" mass="13255">MFHPLCRVRFSAVRFTPWAVLEICGTRVCGAVVFTLLINRLRWSLQHHCYPISLRAAIQVIALNCHTTEPKKWTYTGRRASSAEYFRVNIRPGAPLRTCDPTQGRWNTVSRPDQN</sequence>
<dbReference type="AlphaFoldDB" id="A0AAD4BZK2"/>
<evidence type="ECO:0000313" key="2">
    <source>
        <dbReference type="Proteomes" id="UP001194468"/>
    </source>
</evidence>
<reference evidence="1" key="1">
    <citation type="submission" date="2019-10" db="EMBL/GenBank/DDBJ databases">
        <authorList>
            <consortium name="DOE Joint Genome Institute"/>
            <person name="Kuo A."/>
            <person name="Miyauchi S."/>
            <person name="Kiss E."/>
            <person name="Drula E."/>
            <person name="Kohler A."/>
            <person name="Sanchez-Garcia M."/>
            <person name="Andreopoulos B."/>
            <person name="Barry K.W."/>
            <person name="Bonito G."/>
            <person name="Buee M."/>
            <person name="Carver A."/>
            <person name="Chen C."/>
            <person name="Cichocki N."/>
            <person name="Clum A."/>
            <person name="Culley D."/>
            <person name="Crous P.W."/>
            <person name="Fauchery L."/>
            <person name="Girlanda M."/>
            <person name="Hayes R."/>
            <person name="Keri Z."/>
            <person name="LaButti K."/>
            <person name="Lipzen A."/>
            <person name="Lombard V."/>
            <person name="Magnuson J."/>
            <person name="Maillard F."/>
            <person name="Morin E."/>
            <person name="Murat C."/>
            <person name="Nolan M."/>
            <person name="Ohm R."/>
            <person name="Pangilinan J."/>
            <person name="Pereira M."/>
            <person name="Perotto S."/>
            <person name="Peter M."/>
            <person name="Riley R."/>
            <person name="Sitrit Y."/>
            <person name="Stielow B."/>
            <person name="Szollosi G."/>
            <person name="Zifcakova L."/>
            <person name="Stursova M."/>
            <person name="Spatafora J.W."/>
            <person name="Tedersoo L."/>
            <person name="Vaario L.-M."/>
            <person name="Yamada A."/>
            <person name="Yan M."/>
            <person name="Wang P."/>
            <person name="Xu J."/>
            <person name="Bruns T."/>
            <person name="Baldrian P."/>
            <person name="Vilgalys R."/>
            <person name="Henrissat B."/>
            <person name="Grigoriev I.V."/>
            <person name="Hibbett D."/>
            <person name="Nagy L.G."/>
            <person name="Martin F.M."/>
        </authorList>
    </citation>
    <scope>NUCLEOTIDE SEQUENCE</scope>
    <source>
        <strain evidence="1">BED1</strain>
    </source>
</reference>
<accession>A0AAD4BZK2</accession>
<reference evidence="1" key="2">
    <citation type="journal article" date="2020" name="Nat. Commun.">
        <title>Large-scale genome sequencing of mycorrhizal fungi provides insights into the early evolution of symbiotic traits.</title>
        <authorList>
            <person name="Miyauchi S."/>
            <person name="Kiss E."/>
            <person name="Kuo A."/>
            <person name="Drula E."/>
            <person name="Kohler A."/>
            <person name="Sanchez-Garcia M."/>
            <person name="Morin E."/>
            <person name="Andreopoulos B."/>
            <person name="Barry K.W."/>
            <person name="Bonito G."/>
            <person name="Buee M."/>
            <person name="Carver A."/>
            <person name="Chen C."/>
            <person name="Cichocki N."/>
            <person name="Clum A."/>
            <person name="Culley D."/>
            <person name="Crous P.W."/>
            <person name="Fauchery L."/>
            <person name="Girlanda M."/>
            <person name="Hayes R.D."/>
            <person name="Keri Z."/>
            <person name="LaButti K."/>
            <person name="Lipzen A."/>
            <person name="Lombard V."/>
            <person name="Magnuson J."/>
            <person name="Maillard F."/>
            <person name="Murat C."/>
            <person name="Nolan M."/>
            <person name="Ohm R.A."/>
            <person name="Pangilinan J."/>
            <person name="Pereira M.F."/>
            <person name="Perotto S."/>
            <person name="Peter M."/>
            <person name="Pfister S."/>
            <person name="Riley R."/>
            <person name="Sitrit Y."/>
            <person name="Stielow J.B."/>
            <person name="Szollosi G."/>
            <person name="Zifcakova L."/>
            <person name="Stursova M."/>
            <person name="Spatafora J.W."/>
            <person name="Tedersoo L."/>
            <person name="Vaario L.M."/>
            <person name="Yamada A."/>
            <person name="Yan M."/>
            <person name="Wang P."/>
            <person name="Xu J."/>
            <person name="Bruns T."/>
            <person name="Baldrian P."/>
            <person name="Vilgalys R."/>
            <person name="Dunand C."/>
            <person name="Henrissat B."/>
            <person name="Grigoriev I.V."/>
            <person name="Hibbett D."/>
            <person name="Nagy L.G."/>
            <person name="Martin F.M."/>
        </authorList>
    </citation>
    <scope>NUCLEOTIDE SEQUENCE</scope>
    <source>
        <strain evidence="1">BED1</strain>
    </source>
</reference>
<gene>
    <name evidence="1" type="ORF">L210DRAFT_3535372</name>
</gene>
<organism evidence="1 2">
    <name type="scientific">Boletus edulis BED1</name>
    <dbReference type="NCBI Taxonomy" id="1328754"/>
    <lineage>
        <taxon>Eukaryota</taxon>
        <taxon>Fungi</taxon>
        <taxon>Dikarya</taxon>
        <taxon>Basidiomycota</taxon>
        <taxon>Agaricomycotina</taxon>
        <taxon>Agaricomycetes</taxon>
        <taxon>Agaricomycetidae</taxon>
        <taxon>Boletales</taxon>
        <taxon>Boletineae</taxon>
        <taxon>Boletaceae</taxon>
        <taxon>Boletoideae</taxon>
        <taxon>Boletus</taxon>
    </lineage>
</organism>
<name>A0AAD4BZK2_BOLED</name>
<evidence type="ECO:0000313" key="1">
    <source>
        <dbReference type="EMBL" id="KAF8443274.1"/>
    </source>
</evidence>
<comment type="caution">
    <text evidence="1">The sequence shown here is derived from an EMBL/GenBank/DDBJ whole genome shotgun (WGS) entry which is preliminary data.</text>
</comment>